<evidence type="ECO:0000313" key="1">
    <source>
        <dbReference type="Ensembl" id="ENSXCOP00000000474.1"/>
    </source>
</evidence>
<accession>A0A3B5KY46</accession>
<reference evidence="1" key="1">
    <citation type="submission" date="2025-08" db="UniProtKB">
        <authorList>
            <consortium name="Ensembl"/>
        </authorList>
    </citation>
    <scope>IDENTIFICATION</scope>
</reference>
<proteinExistence type="predicted"/>
<protein>
    <submittedName>
        <fullName evidence="1">Uncharacterized protein</fullName>
    </submittedName>
</protein>
<reference evidence="1" key="2">
    <citation type="submission" date="2025-09" db="UniProtKB">
        <authorList>
            <consortium name="Ensembl"/>
        </authorList>
    </citation>
    <scope>IDENTIFICATION</scope>
</reference>
<dbReference type="AlphaFoldDB" id="A0A3B5KY46"/>
<sequence length="56" mass="6579">MDYGFVDCHCHISAPEFQQVRLKIRQQPAISYRLIAERSNQMNSIDQNEAETINRL</sequence>
<name>A0A3B5KY46_9TELE</name>
<organism evidence="1 2">
    <name type="scientific">Xiphophorus couchianus</name>
    <name type="common">Monterrey platyfish</name>
    <dbReference type="NCBI Taxonomy" id="32473"/>
    <lineage>
        <taxon>Eukaryota</taxon>
        <taxon>Metazoa</taxon>
        <taxon>Chordata</taxon>
        <taxon>Craniata</taxon>
        <taxon>Vertebrata</taxon>
        <taxon>Euteleostomi</taxon>
        <taxon>Actinopterygii</taxon>
        <taxon>Neopterygii</taxon>
        <taxon>Teleostei</taxon>
        <taxon>Neoteleostei</taxon>
        <taxon>Acanthomorphata</taxon>
        <taxon>Ovalentaria</taxon>
        <taxon>Atherinomorphae</taxon>
        <taxon>Cyprinodontiformes</taxon>
        <taxon>Poeciliidae</taxon>
        <taxon>Poeciliinae</taxon>
        <taxon>Xiphophorus</taxon>
    </lineage>
</organism>
<dbReference type="Proteomes" id="UP000261380">
    <property type="component" value="Unplaced"/>
</dbReference>
<keyword evidence="2" id="KW-1185">Reference proteome</keyword>
<evidence type="ECO:0000313" key="2">
    <source>
        <dbReference type="Proteomes" id="UP000261380"/>
    </source>
</evidence>
<dbReference type="Ensembl" id="ENSXCOT00000000481.1">
    <property type="protein sequence ID" value="ENSXCOP00000000474.1"/>
    <property type="gene ID" value="ENSXCOG00000000420.1"/>
</dbReference>